<dbReference type="InterPro" id="IPR027417">
    <property type="entry name" value="P-loop_NTPase"/>
</dbReference>
<dbReference type="InterPro" id="IPR045063">
    <property type="entry name" value="Dynamin_N"/>
</dbReference>
<dbReference type="Proteomes" id="UP000653358">
    <property type="component" value="Unassembled WGS sequence"/>
</dbReference>
<sequence>MNRTIQNTLKEAAELLKRSGICEDDIITVQNFMKKLDNRELIISVIGQFKRGKTSFINAILMEDLLPVGIIPVTSVVTKIQYGRGYATVSFKSGNEETVSLDTLGEFISEQNNPENKKGVSYVNLYLPHDFLKNGLTLVDTPGVGSIHQHNTDDAYSFLTESDAIIFMISVDSPINEIERAFLAAAKNHATKFYFAVNKIDTITLSDLNAYLGYCRNILSDLMDGEGVDLFPISARKNIGIDTLFSTIQEDLKTSVDEILRDSVRIKLKEVLISALSHIELYNIALHLPLDNLEAKKALLIVKLENLDRIIKNASYFLSQKIDEVLERIQGALHTEAIVISDDLTATLKTVYEINRGKKTRQFEEALKDVLKMDLNGHLTELSDRGLLILETGYEEAADLLSQKIDDLKDFLKQVIDELFGIAYQYKTTNQGLSEREDFYVSVNNDSGSLLLDINDFVYLLPRSYANQKIFSRFVKKMQDDVEYNINNMIYNYQYKLRESVRTFNSTLDTESTVLKEEIADIVNRVIADKENTSLELDEKMNDLNQICKALRLRINEL</sequence>
<gene>
    <name evidence="2" type="ORF">GH807_09650</name>
</gene>
<dbReference type="PANTHER" id="PTHR43681:SF1">
    <property type="entry name" value="SARCALUMENIN"/>
    <property type="match status" value="1"/>
</dbReference>
<dbReference type="CDD" id="cd09912">
    <property type="entry name" value="DLP_2"/>
    <property type="match status" value="1"/>
</dbReference>
<dbReference type="InterPro" id="IPR051943">
    <property type="entry name" value="TRAFAC_Dynamin-like_GTPase"/>
</dbReference>
<evidence type="ECO:0000259" key="1">
    <source>
        <dbReference type="Pfam" id="PF00350"/>
    </source>
</evidence>
<dbReference type="RefSeq" id="WP_148605065.1">
    <property type="nucleotide sequence ID" value="NZ_RXYB01000018.1"/>
</dbReference>
<dbReference type="Pfam" id="PF00350">
    <property type="entry name" value="Dynamin_N"/>
    <property type="match status" value="1"/>
</dbReference>
<evidence type="ECO:0000313" key="3">
    <source>
        <dbReference type="Proteomes" id="UP000653358"/>
    </source>
</evidence>
<name>A0ABR6WLB8_9FIRM</name>
<evidence type="ECO:0000313" key="2">
    <source>
        <dbReference type="EMBL" id="MBC3797312.1"/>
    </source>
</evidence>
<dbReference type="EMBL" id="WJBB01000010">
    <property type="protein sequence ID" value="MBC3797312.1"/>
    <property type="molecule type" value="Genomic_DNA"/>
</dbReference>
<reference evidence="2 3" key="1">
    <citation type="journal article" date="2020" name="mSystems">
        <title>Defining Genomic and Predicted Metabolic Features of the Acetobacterium Genus.</title>
        <authorList>
            <person name="Ross D.E."/>
            <person name="Marshall C.W."/>
            <person name="Gulliver D."/>
            <person name="May H.D."/>
            <person name="Norman R.S."/>
        </authorList>
    </citation>
    <scope>NUCLEOTIDE SEQUENCE [LARGE SCALE GENOMIC DNA]</scope>
    <source>
        <strain evidence="2 3">DSM 9173</strain>
    </source>
</reference>
<dbReference type="PANTHER" id="PTHR43681">
    <property type="entry name" value="TRANSMEMBRANE GTPASE FZO"/>
    <property type="match status" value="1"/>
</dbReference>
<accession>A0ABR6WLB8</accession>
<proteinExistence type="predicted"/>
<dbReference type="Gene3D" id="3.40.50.300">
    <property type="entry name" value="P-loop containing nucleotide triphosphate hydrolases"/>
    <property type="match status" value="1"/>
</dbReference>
<organism evidence="2 3">
    <name type="scientific">Acetobacterium tundrae</name>
    <dbReference type="NCBI Taxonomy" id="132932"/>
    <lineage>
        <taxon>Bacteria</taxon>
        <taxon>Bacillati</taxon>
        <taxon>Bacillota</taxon>
        <taxon>Clostridia</taxon>
        <taxon>Eubacteriales</taxon>
        <taxon>Eubacteriaceae</taxon>
        <taxon>Acetobacterium</taxon>
    </lineage>
</organism>
<keyword evidence="3" id="KW-1185">Reference proteome</keyword>
<dbReference type="SUPFAM" id="SSF52540">
    <property type="entry name" value="P-loop containing nucleoside triphosphate hydrolases"/>
    <property type="match status" value="1"/>
</dbReference>
<protein>
    <recommendedName>
        <fullName evidence="1">Dynamin N-terminal domain-containing protein</fullName>
    </recommendedName>
</protein>
<feature type="domain" description="Dynamin N-terminal" evidence="1">
    <location>
        <begin position="43"/>
        <end position="199"/>
    </location>
</feature>
<comment type="caution">
    <text evidence="2">The sequence shown here is derived from an EMBL/GenBank/DDBJ whole genome shotgun (WGS) entry which is preliminary data.</text>
</comment>